<dbReference type="InterPro" id="IPR001708">
    <property type="entry name" value="YidC/ALB3/OXA1/COX18"/>
</dbReference>
<comment type="subcellular location">
    <subcellularLocation>
        <location evidence="1 5">Membrane</location>
        <topology evidence="1 5">Multi-pass membrane protein</topology>
    </subcellularLocation>
</comment>
<dbReference type="CDD" id="cd20069">
    <property type="entry name" value="5TM_Oxa1-like"/>
    <property type="match status" value="1"/>
</dbReference>
<keyword evidence="4" id="KW-0472">Membrane</keyword>
<feature type="compositionally biased region" description="Basic residues" evidence="6">
    <location>
        <begin position="525"/>
        <end position="547"/>
    </location>
</feature>
<proteinExistence type="inferred from homology"/>
<dbReference type="PANTHER" id="PTHR12428">
    <property type="entry name" value="OXA1"/>
    <property type="match status" value="1"/>
</dbReference>
<protein>
    <recommendedName>
        <fullName evidence="7">Membrane insertase YidC/Oxa/ALB C-terminal domain-containing protein</fullName>
    </recommendedName>
</protein>
<keyword evidence="2 5" id="KW-0812">Transmembrane</keyword>
<accession>A0A6U9VI56</accession>
<evidence type="ECO:0000313" key="9">
    <source>
        <dbReference type="EMBL" id="CAE0707928.1"/>
    </source>
</evidence>
<evidence type="ECO:0000256" key="5">
    <source>
        <dbReference type="RuleBase" id="RU003945"/>
    </source>
</evidence>
<evidence type="ECO:0000256" key="2">
    <source>
        <dbReference type="ARBA" id="ARBA00022692"/>
    </source>
</evidence>
<reference evidence="9" key="1">
    <citation type="submission" date="2021-01" db="EMBL/GenBank/DDBJ databases">
        <authorList>
            <person name="Corre E."/>
            <person name="Pelletier E."/>
            <person name="Niang G."/>
            <person name="Scheremetjew M."/>
            <person name="Finn R."/>
            <person name="Kale V."/>
            <person name="Holt S."/>
            <person name="Cochrane G."/>
            <person name="Meng A."/>
            <person name="Brown T."/>
            <person name="Cohen L."/>
        </authorList>
    </citation>
    <scope>NUCLEOTIDE SEQUENCE</scope>
    <source>
        <strain evidence="9">10249 10 AB</strain>
    </source>
</reference>
<dbReference type="GO" id="GO:0032977">
    <property type="term" value="F:membrane insertase activity"/>
    <property type="evidence" value="ECO:0007669"/>
    <property type="project" value="InterPro"/>
</dbReference>
<gene>
    <name evidence="8" type="ORF">PAUS00366_LOCUS647</name>
    <name evidence="9" type="ORF">PAUS00366_LOCUS648</name>
</gene>
<feature type="region of interest" description="Disordered" evidence="6">
    <location>
        <begin position="507"/>
        <end position="547"/>
    </location>
</feature>
<organism evidence="9">
    <name type="scientific">Pseudo-nitzschia australis</name>
    <dbReference type="NCBI Taxonomy" id="44445"/>
    <lineage>
        <taxon>Eukaryota</taxon>
        <taxon>Sar</taxon>
        <taxon>Stramenopiles</taxon>
        <taxon>Ochrophyta</taxon>
        <taxon>Bacillariophyta</taxon>
        <taxon>Bacillariophyceae</taxon>
        <taxon>Bacillariophycidae</taxon>
        <taxon>Bacillariales</taxon>
        <taxon>Bacillariaceae</taxon>
        <taxon>Pseudo-nitzschia</taxon>
    </lineage>
</organism>
<dbReference type="Pfam" id="PF02096">
    <property type="entry name" value="60KD_IMP"/>
    <property type="match status" value="1"/>
</dbReference>
<evidence type="ECO:0000256" key="4">
    <source>
        <dbReference type="ARBA" id="ARBA00023136"/>
    </source>
</evidence>
<feature type="domain" description="Membrane insertase YidC/Oxa/ALB C-terminal" evidence="7">
    <location>
        <begin position="133"/>
        <end position="340"/>
    </location>
</feature>
<dbReference type="InterPro" id="IPR028055">
    <property type="entry name" value="YidC/Oxa/ALB_C"/>
</dbReference>
<evidence type="ECO:0000259" key="7">
    <source>
        <dbReference type="Pfam" id="PF02096"/>
    </source>
</evidence>
<dbReference type="AlphaFoldDB" id="A0A6U9VI56"/>
<evidence type="ECO:0000313" key="8">
    <source>
        <dbReference type="EMBL" id="CAE0707927.1"/>
    </source>
</evidence>
<name>A0A6U9VI56_9STRA</name>
<evidence type="ECO:0000256" key="3">
    <source>
        <dbReference type="ARBA" id="ARBA00022989"/>
    </source>
</evidence>
<dbReference type="EMBL" id="HBIX01000845">
    <property type="protein sequence ID" value="CAE0707927.1"/>
    <property type="molecule type" value="Transcribed_RNA"/>
</dbReference>
<keyword evidence="3" id="KW-1133">Transmembrane helix</keyword>
<sequence length="547" mass="61282">MKYQVTRRFLVFNDVGYRQSAQRLCMASMQHVVAQLTNQIDRPHRRRLHNSSLAPMHSDLSFINKKTQHFPLRSGIMSRSILNLPQTSNSIQTRSIASWAPDFMQDFSVWGGTGVVLKSLHTMGLPYWTSFSAMNFMLRASLLPLVIYGAQTASRYAKVAPEIQFIITLFQNDLKKMRAEGKSLLEQRYLFLQNLETVRSIYKLHSINPLTVFLSPFLQIPFFYYVATDLRKIVNGSNPELAQELTESSLLWIPDLTDPDPWFGLPIAAGAMLYFNVEVAIGKKSLSGPAASQSDFAGKLKDLFQTLAVFMPCFTAQSPAGLQIYLVSSFTWTLFQSAALRNDTIRGWVNLPAMGNPPTEPKFAKEFMEFKKLEQKAKEIRGDGPVLGRNVLAVGFETSFPGTDHPSTIRGSDIPPQEVDAENEINSAELSKVPKISMEQASAVWGGQYIHGISAPMHEIEARVMNELRDERVKELASQNLTSEQGKFMTQGSEEDMEAANLGVKIATTQSPISQSSATLDHSTFKKRRGSSVAKKRGGQTRNRRKR</sequence>
<comment type="similarity">
    <text evidence="5">Belongs to the OXA1/ALB3/YidC family.</text>
</comment>
<dbReference type="GO" id="GO:0032979">
    <property type="term" value="P:protein insertion into mitochondrial inner membrane from matrix"/>
    <property type="evidence" value="ECO:0007669"/>
    <property type="project" value="TreeGrafter"/>
</dbReference>
<dbReference type="EMBL" id="HBIX01000846">
    <property type="protein sequence ID" value="CAE0707928.1"/>
    <property type="molecule type" value="Transcribed_RNA"/>
</dbReference>
<evidence type="ECO:0000256" key="6">
    <source>
        <dbReference type="SAM" id="MobiDB-lite"/>
    </source>
</evidence>
<evidence type="ECO:0000256" key="1">
    <source>
        <dbReference type="ARBA" id="ARBA00004141"/>
    </source>
</evidence>
<dbReference type="PANTHER" id="PTHR12428:SF65">
    <property type="entry name" value="CYTOCHROME C OXIDASE ASSEMBLY PROTEIN COX18, MITOCHONDRIAL"/>
    <property type="match status" value="1"/>
</dbReference>
<dbReference type="GO" id="GO:0005743">
    <property type="term" value="C:mitochondrial inner membrane"/>
    <property type="evidence" value="ECO:0007669"/>
    <property type="project" value="TreeGrafter"/>
</dbReference>
<feature type="compositionally biased region" description="Polar residues" evidence="6">
    <location>
        <begin position="507"/>
        <end position="522"/>
    </location>
</feature>